<reference evidence="2" key="1">
    <citation type="journal article" date="2020" name="mSystems">
        <title>Genome- and Community-Level Interaction Insights into Carbon Utilization and Element Cycling Functions of Hydrothermarchaeota in Hydrothermal Sediment.</title>
        <authorList>
            <person name="Zhou Z."/>
            <person name="Liu Y."/>
            <person name="Xu W."/>
            <person name="Pan J."/>
            <person name="Luo Z.H."/>
            <person name="Li M."/>
        </authorList>
    </citation>
    <scope>NUCLEOTIDE SEQUENCE [LARGE SCALE GENOMIC DNA]</scope>
    <source>
        <strain evidence="2">SpSt-110</strain>
    </source>
</reference>
<gene>
    <name evidence="2" type="ORF">ENM60_00200</name>
</gene>
<dbReference type="InterPro" id="IPR003156">
    <property type="entry name" value="DHHA1_dom"/>
</dbReference>
<dbReference type="Gene3D" id="3.10.310.30">
    <property type="match status" value="1"/>
</dbReference>
<dbReference type="GO" id="GO:0003676">
    <property type="term" value="F:nucleic acid binding"/>
    <property type="evidence" value="ECO:0007669"/>
    <property type="project" value="InterPro"/>
</dbReference>
<sequence length="314" mass="35312">MTGYGIISHTDMDGVAGAGLYALALSQWPSLIYFTEPYKLHELLEEESKSLREVERLVFIDLGINPSGFTKLVEQLAGFTSRNIVVEWFDHHLWEDGWFSTLSRIGVKLYLDTSTCATGVVYKYFAKGRVGYEIENELVPGVCAGDLWTFDHWRGGWYLRLIKRRDSDSWRMKVMREIFKGRAWSNSFTRRVEEIVDAELKALSDVRGVVVRDVDGVRIVSAFESDSVENSFLAAFLLSRFNGDIAVVASGDGKISLRSRRIDVRRIALRLGGGGHMYASGAKIQIPYSTRLLSIFNKNAVLNYVAGEVASAMK</sequence>
<accession>A0A7J3XXB8</accession>
<dbReference type="AlphaFoldDB" id="A0A7J3XXB8"/>
<dbReference type="InterPro" id="IPR052968">
    <property type="entry name" value="Nucleotide_metab_enz"/>
</dbReference>
<dbReference type="EMBL" id="DRYK01000008">
    <property type="protein sequence ID" value="HHP67213.1"/>
    <property type="molecule type" value="Genomic_DNA"/>
</dbReference>
<dbReference type="PANTHER" id="PTHR42146">
    <property type="entry name" value="3',5'-CYCLIC-NUCLEOTIDE PHOSPHODIESTERASE"/>
    <property type="match status" value="1"/>
</dbReference>
<proteinExistence type="predicted"/>
<feature type="domain" description="DHHA1" evidence="1">
    <location>
        <begin position="232"/>
        <end position="285"/>
    </location>
</feature>
<organism evidence="2">
    <name type="scientific">Thermogladius calderae</name>
    <dbReference type="NCBI Taxonomy" id="1200300"/>
    <lineage>
        <taxon>Archaea</taxon>
        <taxon>Thermoproteota</taxon>
        <taxon>Thermoprotei</taxon>
        <taxon>Desulfurococcales</taxon>
        <taxon>Desulfurococcaceae</taxon>
        <taxon>Thermogladius</taxon>
    </lineage>
</organism>
<dbReference type="Pfam" id="PF02272">
    <property type="entry name" value="DHHA1"/>
    <property type="match status" value="1"/>
</dbReference>
<dbReference type="PANTHER" id="PTHR42146:SF1">
    <property type="entry name" value="OLIGORIBONUCLEASE NRNB"/>
    <property type="match status" value="1"/>
</dbReference>
<name>A0A7J3XXB8_9CREN</name>
<dbReference type="SUPFAM" id="SSF64182">
    <property type="entry name" value="DHH phosphoesterases"/>
    <property type="match status" value="1"/>
</dbReference>
<evidence type="ECO:0000259" key="1">
    <source>
        <dbReference type="Pfam" id="PF02272"/>
    </source>
</evidence>
<evidence type="ECO:0000313" key="2">
    <source>
        <dbReference type="EMBL" id="HHP67213.1"/>
    </source>
</evidence>
<protein>
    <submittedName>
        <fullName evidence="2">Phosphoesterase</fullName>
    </submittedName>
</protein>
<dbReference type="InterPro" id="IPR038763">
    <property type="entry name" value="DHH_sf"/>
</dbReference>
<comment type="caution">
    <text evidence="2">The sequence shown here is derived from an EMBL/GenBank/DDBJ whole genome shotgun (WGS) entry which is preliminary data.</text>
</comment>